<proteinExistence type="predicted"/>
<dbReference type="InterPro" id="IPR043128">
    <property type="entry name" value="Rev_trsase/Diguanyl_cyclase"/>
</dbReference>
<dbReference type="PANTHER" id="PTHR48475">
    <property type="entry name" value="RIBONUCLEASE H"/>
    <property type="match status" value="1"/>
</dbReference>
<dbReference type="Pfam" id="PF17919">
    <property type="entry name" value="RT_RNaseH_2"/>
    <property type="match status" value="1"/>
</dbReference>
<dbReference type="InterPro" id="IPR043502">
    <property type="entry name" value="DNA/RNA_pol_sf"/>
</dbReference>
<comment type="caution">
    <text evidence="2">The sequence shown here is derived from an EMBL/GenBank/DDBJ whole genome shotgun (WGS) entry which is preliminary data.</text>
</comment>
<gene>
    <name evidence="2" type="ORF">EPI10_028861</name>
</gene>
<dbReference type="OrthoDB" id="101614at2759"/>
<dbReference type="EMBL" id="SMMG02000009">
    <property type="protein sequence ID" value="KAA3462370.1"/>
    <property type="molecule type" value="Genomic_DNA"/>
</dbReference>
<protein>
    <submittedName>
        <fullName evidence="2">RNA-directed DNA polymerase (Reverse transcriptase), Ribonuclease H</fullName>
    </submittedName>
</protein>
<dbReference type="SUPFAM" id="SSF56672">
    <property type="entry name" value="DNA/RNA polymerases"/>
    <property type="match status" value="1"/>
</dbReference>
<dbReference type="GO" id="GO:0003964">
    <property type="term" value="F:RNA-directed DNA polymerase activity"/>
    <property type="evidence" value="ECO:0007669"/>
    <property type="project" value="UniProtKB-KW"/>
</dbReference>
<evidence type="ECO:0000313" key="3">
    <source>
        <dbReference type="Proteomes" id="UP000325315"/>
    </source>
</evidence>
<name>A0A5B6UW88_9ROSI</name>
<accession>A0A5B6UW88</accession>
<evidence type="ECO:0000313" key="2">
    <source>
        <dbReference type="EMBL" id="KAA3462370.1"/>
    </source>
</evidence>
<sequence length="180" mass="20958">MSFGLKNARATYQRAMVTLFYDMMHKEIEDYVDDMLKLNPTKCTFGARSGKLLRFVVSEKGIEIDLEKVKAIQELLNYIARFISQLTEKCDPIFRLLKKHNPGYLSNALVLTPPSLDKPLILYLAVFGNSMGCVFGQHDESGRKEKEIYYLIKKFIECETWYLPIEKLCCALIWTTRRLR</sequence>
<keyword evidence="3" id="KW-1185">Reference proteome</keyword>
<reference evidence="3" key="1">
    <citation type="journal article" date="2019" name="Plant Biotechnol. J.">
        <title>Genome sequencing of the Australian wild diploid species Gossypium australe highlights disease resistance and delayed gland morphogenesis.</title>
        <authorList>
            <person name="Cai Y."/>
            <person name="Cai X."/>
            <person name="Wang Q."/>
            <person name="Wang P."/>
            <person name="Zhang Y."/>
            <person name="Cai C."/>
            <person name="Xu Y."/>
            <person name="Wang K."/>
            <person name="Zhou Z."/>
            <person name="Wang C."/>
            <person name="Geng S."/>
            <person name="Li B."/>
            <person name="Dong Q."/>
            <person name="Hou Y."/>
            <person name="Wang H."/>
            <person name="Ai P."/>
            <person name="Liu Z."/>
            <person name="Yi F."/>
            <person name="Sun M."/>
            <person name="An G."/>
            <person name="Cheng J."/>
            <person name="Zhang Y."/>
            <person name="Shi Q."/>
            <person name="Xie Y."/>
            <person name="Shi X."/>
            <person name="Chang Y."/>
            <person name="Huang F."/>
            <person name="Chen Y."/>
            <person name="Hong S."/>
            <person name="Mi L."/>
            <person name="Sun Q."/>
            <person name="Zhang L."/>
            <person name="Zhou B."/>
            <person name="Peng R."/>
            <person name="Zhang X."/>
            <person name="Liu F."/>
        </authorList>
    </citation>
    <scope>NUCLEOTIDE SEQUENCE [LARGE SCALE GENOMIC DNA]</scope>
    <source>
        <strain evidence="3">cv. PA1801</strain>
    </source>
</reference>
<dbReference type="Gene3D" id="3.30.70.270">
    <property type="match status" value="1"/>
</dbReference>
<dbReference type="AlphaFoldDB" id="A0A5B6UW88"/>
<keyword evidence="2" id="KW-0695">RNA-directed DNA polymerase</keyword>
<dbReference type="InterPro" id="IPR041577">
    <property type="entry name" value="RT_RNaseH_2"/>
</dbReference>
<feature type="domain" description="Reverse transcriptase/retrotransposon-derived protein RNase H-like" evidence="1">
    <location>
        <begin position="87"/>
        <end position="179"/>
    </location>
</feature>
<evidence type="ECO:0000259" key="1">
    <source>
        <dbReference type="Pfam" id="PF17919"/>
    </source>
</evidence>
<dbReference type="Proteomes" id="UP000325315">
    <property type="component" value="Unassembled WGS sequence"/>
</dbReference>
<keyword evidence="2" id="KW-0808">Transferase</keyword>
<organism evidence="2 3">
    <name type="scientific">Gossypium australe</name>
    <dbReference type="NCBI Taxonomy" id="47621"/>
    <lineage>
        <taxon>Eukaryota</taxon>
        <taxon>Viridiplantae</taxon>
        <taxon>Streptophyta</taxon>
        <taxon>Embryophyta</taxon>
        <taxon>Tracheophyta</taxon>
        <taxon>Spermatophyta</taxon>
        <taxon>Magnoliopsida</taxon>
        <taxon>eudicotyledons</taxon>
        <taxon>Gunneridae</taxon>
        <taxon>Pentapetalae</taxon>
        <taxon>rosids</taxon>
        <taxon>malvids</taxon>
        <taxon>Malvales</taxon>
        <taxon>Malvaceae</taxon>
        <taxon>Malvoideae</taxon>
        <taxon>Gossypium</taxon>
    </lineage>
</organism>
<keyword evidence="2" id="KW-0548">Nucleotidyltransferase</keyword>
<dbReference type="PANTHER" id="PTHR48475:SF1">
    <property type="entry name" value="RNASE H TYPE-1 DOMAIN-CONTAINING PROTEIN"/>
    <property type="match status" value="1"/>
</dbReference>